<accession>A0AB39UUX3</accession>
<organism evidence="1">
    <name type="scientific">Thermohahella caldifontis</name>
    <dbReference type="NCBI Taxonomy" id="3142973"/>
    <lineage>
        <taxon>Bacteria</taxon>
        <taxon>Pseudomonadati</taxon>
        <taxon>Pseudomonadota</taxon>
        <taxon>Gammaproteobacteria</taxon>
        <taxon>Oceanospirillales</taxon>
        <taxon>Hahellaceae</taxon>
        <taxon>Thermohahella</taxon>
    </lineage>
</organism>
<protein>
    <submittedName>
        <fullName evidence="1">Uncharacterized protein</fullName>
    </submittedName>
</protein>
<proteinExistence type="predicted"/>
<sequence length="88" mass="10002">MPTALEAQQAKTIEELKGFIRKVLADPTIPAVCMDIARKYQNDPDGRRKMAEEISASTNIRIPEQWSEADKLFLDAIHDVLEDEQALY</sequence>
<name>A0AB39UUX3_9GAMM</name>
<evidence type="ECO:0000313" key="1">
    <source>
        <dbReference type="EMBL" id="XDT72097.1"/>
    </source>
</evidence>
<dbReference type="AlphaFoldDB" id="A0AB39UUX3"/>
<dbReference type="RefSeq" id="WP_369601112.1">
    <property type="nucleotide sequence ID" value="NZ_CP154858.1"/>
</dbReference>
<reference evidence="1" key="1">
    <citation type="submission" date="2024-05" db="EMBL/GenBank/DDBJ databases">
        <title>Genome sequencing of novel strain.</title>
        <authorList>
            <person name="Ganbat D."/>
            <person name="Ganbat S."/>
            <person name="Lee S.-J."/>
        </authorList>
    </citation>
    <scope>NUCLEOTIDE SEQUENCE</scope>
    <source>
        <strain evidence="1">SMD15-11</strain>
    </source>
</reference>
<dbReference type="KEGG" id="tcd:AAIA72_15055"/>
<dbReference type="EMBL" id="CP154858">
    <property type="protein sequence ID" value="XDT72097.1"/>
    <property type="molecule type" value="Genomic_DNA"/>
</dbReference>
<gene>
    <name evidence="1" type="ORF">AAIA72_15055</name>
</gene>